<dbReference type="InterPro" id="IPR006015">
    <property type="entry name" value="Universal_stress_UspA"/>
</dbReference>
<name>A0ABY5YWP5_9ACTN</name>
<gene>
    <name evidence="3" type="ORF">Drose_23355</name>
</gene>
<evidence type="ECO:0000313" key="4">
    <source>
        <dbReference type="Proteomes" id="UP001058271"/>
    </source>
</evidence>
<dbReference type="PANTHER" id="PTHR46553">
    <property type="entry name" value="ADENINE NUCLEOTIDE ALPHA HYDROLASES-LIKE SUPERFAMILY PROTEIN"/>
    <property type="match status" value="1"/>
</dbReference>
<protein>
    <submittedName>
        <fullName evidence="3">Universal stress protein</fullName>
    </submittedName>
</protein>
<proteinExistence type="inferred from homology"/>
<reference evidence="3" key="1">
    <citation type="submission" date="2021-04" db="EMBL/GenBank/DDBJ databases">
        <title>Biosynthetic gene clusters of Dactylosporangioum roseum.</title>
        <authorList>
            <person name="Hartkoorn R.C."/>
            <person name="Beaudoing E."/>
            <person name="Hot D."/>
            <person name="Moureu S."/>
        </authorList>
    </citation>
    <scope>NUCLEOTIDE SEQUENCE</scope>
    <source>
        <strain evidence="3">NRRL B-16295</strain>
    </source>
</reference>
<dbReference type="Pfam" id="PF00582">
    <property type="entry name" value="Usp"/>
    <property type="match status" value="1"/>
</dbReference>
<comment type="similarity">
    <text evidence="1">Belongs to the universal stress protein A family.</text>
</comment>
<dbReference type="InterPro" id="IPR006016">
    <property type="entry name" value="UspA"/>
</dbReference>
<dbReference type="EMBL" id="CP073721">
    <property type="protein sequence ID" value="UWZ34178.1"/>
    <property type="molecule type" value="Genomic_DNA"/>
</dbReference>
<dbReference type="PANTHER" id="PTHR46553:SF3">
    <property type="entry name" value="ADENINE NUCLEOTIDE ALPHA HYDROLASES-LIKE SUPERFAMILY PROTEIN"/>
    <property type="match status" value="1"/>
</dbReference>
<accession>A0ABY5YWP5</accession>
<dbReference type="Proteomes" id="UP001058271">
    <property type="component" value="Chromosome"/>
</dbReference>
<sequence length="203" mass="20839">MVVVGRHGLGTALPSAPFQRAHLGAVTAHLMAYASCPVVVVGPGAERVRDRPVVLGLDAAAPSAPLIACAFDAARRHGSVLRVCSVRVPTGTSRHDDGTDRPDDAKLRSLLGEALSDWRTVFADVPVALDVLEGVDPAARLLDAATGASLVVVGAHGPGTRPAGLGPAPDVLVRNATCPVAVVPPRPARVAHDRITGRQPVRG</sequence>
<dbReference type="PRINTS" id="PR01438">
    <property type="entry name" value="UNVRSLSTRESS"/>
</dbReference>
<keyword evidence="4" id="KW-1185">Reference proteome</keyword>
<evidence type="ECO:0000313" key="3">
    <source>
        <dbReference type="EMBL" id="UWZ34178.1"/>
    </source>
</evidence>
<dbReference type="SUPFAM" id="SSF52402">
    <property type="entry name" value="Adenine nucleotide alpha hydrolases-like"/>
    <property type="match status" value="2"/>
</dbReference>
<organism evidence="3 4">
    <name type="scientific">Dactylosporangium roseum</name>
    <dbReference type="NCBI Taxonomy" id="47989"/>
    <lineage>
        <taxon>Bacteria</taxon>
        <taxon>Bacillati</taxon>
        <taxon>Actinomycetota</taxon>
        <taxon>Actinomycetes</taxon>
        <taxon>Micromonosporales</taxon>
        <taxon>Micromonosporaceae</taxon>
        <taxon>Dactylosporangium</taxon>
    </lineage>
</organism>
<dbReference type="Gene3D" id="3.40.50.12370">
    <property type="match status" value="1"/>
</dbReference>
<evidence type="ECO:0000259" key="2">
    <source>
        <dbReference type="Pfam" id="PF00582"/>
    </source>
</evidence>
<feature type="domain" description="UspA" evidence="2">
    <location>
        <begin position="51"/>
        <end position="184"/>
    </location>
</feature>
<evidence type="ECO:0000256" key="1">
    <source>
        <dbReference type="ARBA" id="ARBA00008791"/>
    </source>
</evidence>